<organism evidence="2 3">
    <name type="scientific">Metallibacterium scheffleri</name>
    <dbReference type="NCBI Taxonomy" id="993689"/>
    <lineage>
        <taxon>Bacteria</taxon>
        <taxon>Pseudomonadati</taxon>
        <taxon>Pseudomonadota</taxon>
        <taxon>Gammaproteobacteria</taxon>
        <taxon>Lysobacterales</taxon>
        <taxon>Rhodanobacteraceae</taxon>
        <taxon>Metallibacterium</taxon>
    </lineage>
</organism>
<evidence type="ECO:0000313" key="3">
    <source>
        <dbReference type="Proteomes" id="UP000307749"/>
    </source>
</evidence>
<sequence length="408" mass="47145">MIFWLRSDGWNHQSGLGTRSRLVVTQLLLIRPRPQEDELFSSWLVRLAWSNGEKLHVFCRNRLKMSRGTWYRDPDRLAGPETIKLSAAATGLSEDCLLATTLSNYEGALYERHVRDGVARWIMPIGVKNRSRYLHGQQCCVDCLREDAAPYFRRFWRVAFMVACPRHGRLLLDACPSCGAPVSFHEGDFARRFTSDACLITRCSHCLMDLRQHVAPAAEPEFVRFQSDLAAAITTRWSVLPGDTAIYSLAFFDGLHHLLRVLSSNTKTRHIRTLLLHDESQFAFPTPFATSAMRFENLRVHDRYVLMKLLVRVMADWPWRFCEYCHRAHLSRSELMDYRRPCPYWLESEMKWHLNNHSYHPSVAERQAVKGYLSAHGMSCSTNNVARWLGAWYVSHGKERGLAEKPAC</sequence>
<name>A0A4S3KMT8_9GAMM</name>
<reference evidence="2 3" key="1">
    <citation type="submission" date="2017-02" db="EMBL/GenBank/DDBJ databases">
        <title>Whole genome sequencing of Metallibacterium scheffleri DSM 24874 (T).</title>
        <authorList>
            <person name="Kumar S."/>
            <person name="Patil P."/>
            <person name="Patil P.B."/>
        </authorList>
    </citation>
    <scope>NUCLEOTIDE SEQUENCE [LARGE SCALE GENOMIC DNA]</scope>
    <source>
        <strain evidence="2 3">DSM 24874</strain>
    </source>
</reference>
<dbReference type="Proteomes" id="UP000307749">
    <property type="component" value="Unassembled WGS sequence"/>
</dbReference>
<comment type="caution">
    <text evidence="2">The sequence shown here is derived from an EMBL/GenBank/DDBJ whole genome shotgun (WGS) entry which is preliminary data.</text>
</comment>
<proteinExistence type="predicted"/>
<protein>
    <recommendedName>
        <fullName evidence="1">TniQ domain-containing protein</fullName>
    </recommendedName>
</protein>
<feature type="domain" description="TniQ" evidence="1">
    <location>
        <begin position="30"/>
        <end position="171"/>
    </location>
</feature>
<dbReference type="EMBL" id="MWQO01000033">
    <property type="protein sequence ID" value="THD10070.1"/>
    <property type="molecule type" value="Genomic_DNA"/>
</dbReference>
<dbReference type="OrthoDB" id="6917259at2"/>
<dbReference type="STRING" id="993689.GCA_002077135_00109"/>
<keyword evidence="3" id="KW-1185">Reference proteome</keyword>
<accession>A0A4S3KMT8</accession>
<dbReference type="InterPro" id="IPR009492">
    <property type="entry name" value="TniQ"/>
</dbReference>
<dbReference type="AlphaFoldDB" id="A0A4S3KMT8"/>
<evidence type="ECO:0000259" key="1">
    <source>
        <dbReference type="Pfam" id="PF06527"/>
    </source>
</evidence>
<dbReference type="Pfam" id="PF06527">
    <property type="entry name" value="TniQ"/>
    <property type="match status" value="1"/>
</dbReference>
<gene>
    <name evidence="2" type="ORF">B1806_09370</name>
</gene>
<evidence type="ECO:0000313" key="2">
    <source>
        <dbReference type="EMBL" id="THD10070.1"/>
    </source>
</evidence>